<dbReference type="AlphaFoldDB" id="A0AAV7MXN1"/>
<sequence length="355" mass="39600">MALSGIILNCVCLTLEWIPTQVRTITGTMNGYCYSIGQLILVAVAYGIRDWRWLQLAVSLPFFIFFLYSWWFAESARWQILTGKMEDAVQALKRVAKVNGKKEEVEKITLEIVKCNMEKDLTSTKSTYTVIDLVRTPTIRRITVCLSMVWFSTSFSYYGLAMDLQNFGFSIYLIQVIFGVVDIPAKFFCVLVMSYIGRRVTQAGSLSLAGLAVLMNIFVPPELQALRTSLAVIGKGCLASSFNCAYLYTGELYPTVIRQTGMGFCTTMARVGGIVAPLVQMTSDYFQFLPLIIYGGAAFLAGIGAYFLPETLNLPLPETIQDTESKTEVSDEEQKETILLKSTDLEKIKPAGYPE</sequence>
<evidence type="ECO:0000313" key="6">
    <source>
        <dbReference type="EMBL" id="KAJ1105733.1"/>
    </source>
</evidence>
<dbReference type="Gene3D" id="1.20.1250.20">
    <property type="entry name" value="MFS general substrate transporter like domains"/>
    <property type="match status" value="1"/>
</dbReference>
<evidence type="ECO:0000256" key="5">
    <source>
        <dbReference type="SAM" id="Phobius"/>
    </source>
</evidence>
<keyword evidence="2 5" id="KW-0812">Transmembrane</keyword>
<comment type="caution">
    <text evidence="6">The sequence shown here is derived from an EMBL/GenBank/DDBJ whole genome shotgun (WGS) entry which is preliminary data.</text>
</comment>
<evidence type="ECO:0000256" key="4">
    <source>
        <dbReference type="ARBA" id="ARBA00023136"/>
    </source>
</evidence>
<dbReference type="GO" id="GO:0022857">
    <property type="term" value="F:transmembrane transporter activity"/>
    <property type="evidence" value="ECO:0007669"/>
    <property type="project" value="InterPro"/>
</dbReference>
<evidence type="ECO:0000256" key="3">
    <source>
        <dbReference type="ARBA" id="ARBA00022989"/>
    </source>
</evidence>
<feature type="transmembrane region" description="Helical" evidence="5">
    <location>
        <begin position="31"/>
        <end position="48"/>
    </location>
</feature>
<evidence type="ECO:0000256" key="1">
    <source>
        <dbReference type="ARBA" id="ARBA00004141"/>
    </source>
</evidence>
<dbReference type="EMBL" id="JANPWB010000013">
    <property type="protein sequence ID" value="KAJ1105733.1"/>
    <property type="molecule type" value="Genomic_DNA"/>
</dbReference>
<evidence type="ECO:0000256" key="2">
    <source>
        <dbReference type="ARBA" id="ARBA00022692"/>
    </source>
</evidence>
<feature type="transmembrane region" description="Helical" evidence="5">
    <location>
        <begin position="54"/>
        <end position="73"/>
    </location>
</feature>
<accession>A0AAV7MXN1</accession>
<organism evidence="6 7">
    <name type="scientific">Pleurodeles waltl</name>
    <name type="common">Iberian ribbed newt</name>
    <dbReference type="NCBI Taxonomy" id="8319"/>
    <lineage>
        <taxon>Eukaryota</taxon>
        <taxon>Metazoa</taxon>
        <taxon>Chordata</taxon>
        <taxon>Craniata</taxon>
        <taxon>Vertebrata</taxon>
        <taxon>Euteleostomi</taxon>
        <taxon>Amphibia</taxon>
        <taxon>Batrachia</taxon>
        <taxon>Caudata</taxon>
        <taxon>Salamandroidea</taxon>
        <taxon>Salamandridae</taxon>
        <taxon>Pleurodelinae</taxon>
        <taxon>Pleurodeles</taxon>
    </lineage>
</organism>
<reference evidence="6" key="1">
    <citation type="journal article" date="2022" name="bioRxiv">
        <title>Sequencing and chromosome-scale assembly of the giantPleurodeles waltlgenome.</title>
        <authorList>
            <person name="Brown T."/>
            <person name="Elewa A."/>
            <person name="Iarovenko S."/>
            <person name="Subramanian E."/>
            <person name="Araus A.J."/>
            <person name="Petzold A."/>
            <person name="Susuki M."/>
            <person name="Suzuki K.-i.T."/>
            <person name="Hayashi T."/>
            <person name="Toyoda A."/>
            <person name="Oliveira C."/>
            <person name="Osipova E."/>
            <person name="Leigh N.D."/>
            <person name="Simon A."/>
            <person name="Yun M.H."/>
        </authorList>
    </citation>
    <scope>NUCLEOTIDE SEQUENCE</scope>
    <source>
        <strain evidence="6">20211129_DDA</strain>
        <tissue evidence="6">Liver</tissue>
    </source>
</reference>
<dbReference type="SUPFAM" id="SSF103473">
    <property type="entry name" value="MFS general substrate transporter"/>
    <property type="match status" value="1"/>
</dbReference>
<dbReference type="Pfam" id="PF00083">
    <property type="entry name" value="Sugar_tr"/>
    <property type="match status" value="1"/>
</dbReference>
<protein>
    <submittedName>
        <fullName evidence="6">Uncharacterized protein</fullName>
    </submittedName>
</protein>
<name>A0AAV7MXN1_PLEWA</name>
<feature type="transmembrane region" description="Helical" evidence="5">
    <location>
        <begin position="142"/>
        <end position="160"/>
    </location>
</feature>
<comment type="subcellular location">
    <subcellularLocation>
        <location evidence="1">Membrane</location>
        <topology evidence="1">Multi-pass membrane protein</topology>
    </subcellularLocation>
</comment>
<dbReference type="Proteomes" id="UP001066276">
    <property type="component" value="Chromosome 9"/>
</dbReference>
<feature type="transmembrane region" description="Helical" evidence="5">
    <location>
        <begin position="285"/>
        <end position="308"/>
    </location>
</feature>
<keyword evidence="4 5" id="KW-0472">Membrane</keyword>
<gene>
    <name evidence="6" type="ORF">NDU88_003138</name>
</gene>
<keyword evidence="7" id="KW-1185">Reference proteome</keyword>
<keyword evidence="3 5" id="KW-1133">Transmembrane helix</keyword>
<dbReference type="PANTHER" id="PTHR24064">
    <property type="entry name" value="SOLUTE CARRIER FAMILY 22 MEMBER"/>
    <property type="match status" value="1"/>
</dbReference>
<dbReference type="InterPro" id="IPR036259">
    <property type="entry name" value="MFS_trans_sf"/>
</dbReference>
<dbReference type="InterPro" id="IPR005828">
    <property type="entry name" value="MFS_sugar_transport-like"/>
</dbReference>
<proteinExistence type="predicted"/>
<dbReference type="GO" id="GO:0016020">
    <property type="term" value="C:membrane"/>
    <property type="evidence" value="ECO:0007669"/>
    <property type="project" value="UniProtKB-SubCell"/>
</dbReference>
<evidence type="ECO:0000313" key="7">
    <source>
        <dbReference type="Proteomes" id="UP001066276"/>
    </source>
</evidence>
<feature type="transmembrane region" description="Helical" evidence="5">
    <location>
        <begin position="172"/>
        <end position="196"/>
    </location>
</feature>